<dbReference type="InterPro" id="IPR029045">
    <property type="entry name" value="ClpP/crotonase-like_dom_sf"/>
</dbReference>
<evidence type="ECO:0000256" key="2">
    <source>
        <dbReference type="ARBA" id="ARBA00023239"/>
    </source>
</evidence>
<dbReference type="InterPro" id="IPR018376">
    <property type="entry name" value="Enoyl-CoA_hyd/isom_CS"/>
</dbReference>
<dbReference type="AlphaFoldDB" id="A0A3L7DSZ9"/>
<dbReference type="PANTHER" id="PTHR11941:SF54">
    <property type="entry name" value="ENOYL-COA HYDRATASE, MITOCHONDRIAL"/>
    <property type="match status" value="1"/>
</dbReference>
<dbReference type="OrthoDB" id="9775794at2"/>
<sequence>MPYKYINIETEGNLFILTIDRPDVMNAISPAASYEMAEALDRFEADDSLWVGIITGAGSDAFCAGGDISVMAAAKTNEDYQMPPSGYGGMTNRTSCNKPIIAAVNGICFGGGFEVALACDLVIASENAKFALPEPKIGTAAVATGMHRLAREIGLKPAMAILLTGDTVDAERAGALGLVAEIVPEGEALTGAKKLAERILRCAPLAIQATKQCVLGGLDHAGVPAAQKAQEAGTFPALQTMMESQDIGEGLNAFLEKRRPQWKVR</sequence>
<comment type="similarity">
    <text evidence="1 3">Belongs to the enoyl-CoA hydratase/isomerase family.</text>
</comment>
<dbReference type="CDD" id="cd06558">
    <property type="entry name" value="crotonase-like"/>
    <property type="match status" value="1"/>
</dbReference>
<dbReference type="GO" id="GO:0006635">
    <property type="term" value="P:fatty acid beta-oxidation"/>
    <property type="evidence" value="ECO:0007669"/>
    <property type="project" value="TreeGrafter"/>
</dbReference>
<dbReference type="RefSeq" id="WP_117957628.1">
    <property type="nucleotide sequence ID" value="NZ_QRAN01000042.1"/>
</dbReference>
<comment type="caution">
    <text evidence="4">The sequence shown here is derived from an EMBL/GenBank/DDBJ whole genome shotgun (WGS) entry which is preliminary data.</text>
</comment>
<dbReference type="EMBL" id="QRAN01000042">
    <property type="protein sequence ID" value="RLQ20186.1"/>
    <property type="molecule type" value="Genomic_DNA"/>
</dbReference>
<reference evidence="4 5" key="1">
    <citation type="submission" date="2018-07" db="EMBL/GenBank/DDBJ databases">
        <title>Halioglobus sp. genome submission.</title>
        <authorList>
            <person name="Ye M.-Q."/>
            <person name="Du Z.-J."/>
        </authorList>
    </citation>
    <scope>NUCLEOTIDE SEQUENCE [LARGE SCALE GENOMIC DNA]</scope>
    <source>
        <strain evidence="4 5">U0301</strain>
    </source>
</reference>
<dbReference type="FunFam" id="3.90.226.10:FF:000009">
    <property type="entry name" value="Carnitinyl-CoA dehydratase"/>
    <property type="match status" value="1"/>
</dbReference>
<evidence type="ECO:0000313" key="4">
    <source>
        <dbReference type="EMBL" id="RLQ20186.1"/>
    </source>
</evidence>
<dbReference type="InterPro" id="IPR001753">
    <property type="entry name" value="Enoyl-CoA_hydra/iso"/>
</dbReference>
<gene>
    <name evidence="4" type="ORF">DWB85_19010</name>
</gene>
<keyword evidence="2 4" id="KW-0456">Lyase</keyword>
<proteinExistence type="inferred from homology"/>
<dbReference type="SUPFAM" id="SSF52096">
    <property type="entry name" value="ClpP/crotonase"/>
    <property type="match status" value="1"/>
</dbReference>
<name>A0A3L7DSZ9_9GAMM</name>
<dbReference type="GO" id="GO:0004300">
    <property type="term" value="F:enoyl-CoA hydratase activity"/>
    <property type="evidence" value="ECO:0007669"/>
    <property type="project" value="UniProtKB-EC"/>
</dbReference>
<evidence type="ECO:0000256" key="1">
    <source>
        <dbReference type="ARBA" id="ARBA00005254"/>
    </source>
</evidence>
<dbReference type="Gene3D" id="3.90.226.10">
    <property type="entry name" value="2-enoyl-CoA Hydratase, Chain A, domain 1"/>
    <property type="match status" value="1"/>
</dbReference>
<dbReference type="PROSITE" id="PS00166">
    <property type="entry name" value="ENOYL_COA_HYDRATASE"/>
    <property type="match status" value="1"/>
</dbReference>
<protein>
    <submittedName>
        <fullName evidence="4">Enoyl-CoA hydratase</fullName>
        <ecNumber evidence="4">4.2.1.17</ecNumber>
    </submittedName>
</protein>
<dbReference type="PANTHER" id="PTHR11941">
    <property type="entry name" value="ENOYL-COA HYDRATASE-RELATED"/>
    <property type="match status" value="1"/>
</dbReference>
<dbReference type="InterPro" id="IPR014748">
    <property type="entry name" value="Enoyl-CoA_hydra_C"/>
</dbReference>
<dbReference type="Pfam" id="PF00378">
    <property type="entry name" value="ECH_1"/>
    <property type="match status" value="1"/>
</dbReference>
<dbReference type="Gene3D" id="1.10.12.10">
    <property type="entry name" value="Lyase 2-enoyl-coa Hydratase, Chain A, domain 2"/>
    <property type="match status" value="1"/>
</dbReference>
<evidence type="ECO:0000256" key="3">
    <source>
        <dbReference type="RuleBase" id="RU003707"/>
    </source>
</evidence>
<dbReference type="Proteomes" id="UP000265509">
    <property type="component" value="Unassembled WGS sequence"/>
</dbReference>
<accession>A0A3L7DSZ9</accession>
<dbReference type="EC" id="4.2.1.17" evidence="4"/>
<organism evidence="4 5">
    <name type="scientific">Seongchinamella sediminis</name>
    <dbReference type="NCBI Taxonomy" id="2283635"/>
    <lineage>
        <taxon>Bacteria</taxon>
        <taxon>Pseudomonadati</taxon>
        <taxon>Pseudomonadota</taxon>
        <taxon>Gammaproteobacteria</taxon>
        <taxon>Cellvibrionales</taxon>
        <taxon>Halieaceae</taxon>
        <taxon>Seongchinamella</taxon>
    </lineage>
</organism>
<evidence type="ECO:0000313" key="5">
    <source>
        <dbReference type="Proteomes" id="UP000265509"/>
    </source>
</evidence>
<keyword evidence="5" id="KW-1185">Reference proteome</keyword>